<keyword evidence="4" id="KW-0732">Signal</keyword>
<keyword evidence="2" id="KW-0520">NAD</keyword>
<sequence>MDRKRLRPSFLICLSFWLCLLTSTCILNNCQAAEADKKGGDGYRYRNEHGYHENENFGHAFLTEESVVLITGAAGFLGSELALALHRTYSPRRIICVDRMIHPESQEELALFEFQRQRSFNVMQTLGDKGRFYRVDFSPMIPEYFDLGEVPVLDHIFRENLDITHVVHLADPFPHSALQVVPREKEVPKAGMMEALMEQLAKHERERKYSENGDSDYIPPHFVYASSFEVYPHHNSNNNNNNNNDPHSKEERENTGSSSTSSHLLEETQTLSTPSSLRGASKVMDEMLAKLYYDTKNISSVGLRFFTVYGPWGVPGSPLFEMAERAVTGDLDGIDEDTNQKEDWMRNSQYNNHDIWKESIHDFVYIDDAVDAMMAAMQFRTSELQPSSSTEGENNAQGRRNPHPIIFNVASGQGHSLDDVLNIMQEFFPPISKKNASSSTERRTERIDVGSVGSTKRAGTLLGFKPQVNLREGIIKMLAWHYDRAFPYGGRGHTKDESDNVKVHNENEKKSIYFANQGIVGCSPYDKECLRGTPVFPCASECSHEAQCTKSYYDEVIGWTQALTSECATVLYTVDLDESLQSLPSANPKLQISSKSFLKGTCNLAFVAQNSMLFQALQNPNRGSSFMGSSSSSSSTSGRRDDLFRDGSWVIIPLKVAPLRVDESNDVIDKNEILRLLPKLSPGLFFGGNTKRAIYIDPDIMLFNIPKLLREASAQPYSEEMEGATAMLIGKGTPKDYFADDGDEEEEMMMMMDDPNYRQRGLESTNTLVQNAAYRMVRIAVSDNLFGDGFMELLDSRWIVHTLQSDDGRLFRCDVLGEIVQWEVTTDRSALEFVLGLHDMWSRVIAKASGVGPWWIGDNVKTVPEGHRRRRRLLEEVEVDAVDRIGNDRVRNTNIDDTGADTGADTKFDKIDGVEQETGGDDEESEEDSEEEEQQNLGENSGEGEENERGEFLLDAVAQKEVAANEEKRGDSSDEQEDIRLVDNKQEGDNENEEESHNMERDLSSYDTWMGILSSSSVKYFVRIVPSSEVGVVSITDRS</sequence>
<feature type="compositionally biased region" description="Basic and acidic residues" evidence="3">
    <location>
        <begin position="904"/>
        <end position="913"/>
    </location>
</feature>
<evidence type="ECO:0000256" key="2">
    <source>
        <dbReference type="ARBA" id="ARBA00023027"/>
    </source>
</evidence>
<evidence type="ECO:0000259" key="5">
    <source>
        <dbReference type="Pfam" id="PF01370"/>
    </source>
</evidence>
<feature type="region of interest" description="Disordered" evidence="3">
    <location>
        <begin position="890"/>
        <end position="1002"/>
    </location>
</feature>
<feature type="compositionally biased region" description="Low complexity" evidence="3">
    <location>
        <begin position="255"/>
        <end position="273"/>
    </location>
</feature>
<dbReference type="InterPro" id="IPR001509">
    <property type="entry name" value="Epimerase_deHydtase"/>
</dbReference>
<feature type="compositionally biased region" description="Polar residues" evidence="3">
    <location>
        <begin position="381"/>
        <end position="398"/>
    </location>
</feature>
<name>A0A1E7F9X9_9STRA</name>
<feature type="compositionally biased region" description="Low complexity" evidence="3">
    <location>
        <begin position="235"/>
        <end position="244"/>
    </location>
</feature>
<accession>A0A1E7F9X9</accession>
<proteinExistence type="inferred from homology"/>
<reference evidence="6 7" key="1">
    <citation type="submission" date="2016-09" db="EMBL/GenBank/DDBJ databases">
        <title>Extensive genetic diversity and differential bi-allelic expression allows diatom success in the polar Southern Ocean.</title>
        <authorList>
            <consortium name="DOE Joint Genome Institute"/>
            <person name="Mock T."/>
            <person name="Otillar R.P."/>
            <person name="Strauss J."/>
            <person name="Dupont C."/>
            <person name="Frickenhaus S."/>
            <person name="Maumus F."/>
            <person name="Mcmullan M."/>
            <person name="Sanges R."/>
            <person name="Schmutz J."/>
            <person name="Toseland A."/>
            <person name="Valas R."/>
            <person name="Veluchamy A."/>
            <person name="Ward B.J."/>
            <person name="Allen A."/>
            <person name="Barry K."/>
            <person name="Falciatore A."/>
            <person name="Ferrante M."/>
            <person name="Fortunato A.E."/>
            <person name="Gloeckner G."/>
            <person name="Gruber A."/>
            <person name="Hipkin R."/>
            <person name="Janech M."/>
            <person name="Kroth P."/>
            <person name="Leese F."/>
            <person name="Lindquist E."/>
            <person name="Lyon B.R."/>
            <person name="Martin J."/>
            <person name="Mayer C."/>
            <person name="Parker M."/>
            <person name="Quesneville H."/>
            <person name="Raymond J."/>
            <person name="Uhlig C."/>
            <person name="Valentin K.U."/>
            <person name="Worden A.Z."/>
            <person name="Armbrust E.V."/>
            <person name="Bowler C."/>
            <person name="Green B."/>
            <person name="Moulton V."/>
            <person name="Van Oosterhout C."/>
            <person name="Grigoriev I."/>
        </authorList>
    </citation>
    <scope>NUCLEOTIDE SEQUENCE [LARGE SCALE GENOMIC DNA]</scope>
    <source>
        <strain evidence="6 7">CCMP1102</strain>
    </source>
</reference>
<feature type="signal peptide" evidence="4">
    <location>
        <begin position="1"/>
        <end position="32"/>
    </location>
</feature>
<dbReference type="InterPro" id="IPR036291">
    <property type="entry name" value="NAD(P)-bd_dom_sf"/>
</dbReference>
<gene>
    <name evidence="6" type="ORF">FRACYDRAFT_262084</name>
</gene>
<dbReference type="EMBL" id="KV784360">
    <property type="protein sequence ID" value="OEU14982.1"/>
    <property type="molecule type" value="Genomic_DNA"/>
</dbReference>
<dbReference type="PANTHER" id="PTHR43574">
    <property type="entry name" value="EPIMERASE-RELATED"/>
    <property type="match status" value="1"/>
</dbReference>
<evidence type="ECO:0000256" key="1">
    <source>
        <dbReference type="ARBA" id="ARBA00007637"/>
    </source>
</evidence>
<keyword evidence="7" id="KW-1185">Reference proteome</keyword>
<dbReference type="KEGG" id="fcy:FRACYDRAFT_262084"/>
<dbReference type="Proteomes" id="UP000095751">
    <property type="component" value="Unassembled WGS sequence"/>
</dbReference>
<dbReference type="Gene3D" id="3.40.50.720">
    <property type="entry name" value="NAD(P)-binding Rossmann-like Domain"/>
    <property type="match status" value="1"/>
</dbReference>
<feature type="compositionally biased region" description="Acidic residues" evidence="3">
    <location>
        <begin position="914"/>
        <end position="934"/>
    </location>
</feature>
<feature type="compositionally biased region" description="Basic and acidic residues" evidence="3">
    <location>
        <begin position="963"/>
        <end position="988"/>
    </location>
</feature>
<evidence type="ECO:0000313" key="6">
    <source>
        <dbReference type="EMBL" id="OEU14982.1"/>
    </source>
</evidence>
<evidence type="ECO:0000256" key="3">
    <source>
        <dbReference type="SAM" id="MobiDB-lite"/>
    </source>
</evidence>
<feature type="chain" id="PRO_5009192859" evidence="4">
    <location>
        <begin position="33"/>
        <end position="1039"/>
    </location>
</feature>
<dbReference type="SUPFAM" id="SSF51735">
    <property type="entry name" value="NAD(P)-binding Rossmann-fold domains"/>
    <property type="match status" value="1"/>
</dbReference>
<protein>
    <submittedName>
        <fullName evidence="6">Putative NAD-dependent nucleotide-sugar epimerase</fullName>
    </submittedName>
</protein>
<dbReference type="OrthoDB" id="42655at2759"/>
<feature type="domain" description="NAD-dependent epimerase/dehydratase" evidence="5">
    <location>
        <begin position="68"/>
        <end position="380"/>
    </location>
</feature>
<feature type="region of interest" description="Disordered" evidence="3">
    <location>
        <begin position="233"/>
        <end position="278"/>
    </location>
</feature>
<organism evidence="6 7">
    <name type="scientific">Fragilariopsis cylindrus CCMP1102</name>
    <dbReference type="NCBI Taxonomy" id="635003"/>
    <lineage>
        <taxon>Eukaryota</taxon>
        <taxon>Sar</taxon>
        <taxon>Stramenopiles</taxon>
        <taxon>Ochrophyta</taxon>
        <taxon>Bacillariophyta</taxon>
        <taxon>Bacillariophyceae</taxon>
        <taxon>Bacillariophycidae</taxon>
        <taxon>Bacillariales</taxon>
        <taxon>Bacillariaceae</taxon>
        <taxon>Fragilariopsis</taxon>
    </lineage>
</organism>
<evidence type="ECO:0000313" key="7">
    <source>
        <dbReference type="Proteomes" id="UP000095751"/>
    </source>
</evidence>
<comment type="similarity">
    <text evidence="1">Belongs to the NAD(P)-dependent epimerase/dehydratase family.</text>
</comment>
<dbReference type="Pfam" id="PF01370">
    <property type="entry name" value="Epimerase"/>
    <property type="match status" value="1"/>
</dbReference>
<feature type="region of interest" description="Disordered" evidence="3">
    <location>
        <begin position="381"/>
        <end position="402"/>
    </location>
</feature>
<dbReference type="InParanoid" id="A0A1E7F9X9"/>
<evidence type="ECO:0000256" key="4">
    <source>
        <dbReference type="SAM" id="SignalP"/>
    </source>
</evidence>
<dbReference type="AlphaFoldDB" id="A0A1E7F9X9"/>